<evidence type="ECO:0000313" key="6">
    <source>
        <dbReference type="Proteomes" id="UP001596523"/>
    </source>
</evidence>
<feature type="compositionally biased region" description="Basic and acidic residues" evidence="3">
    <location>
        <begin position="44"/>
        <end position="97"/>
    </location>
</feature>
<dbReference type="Proteomes" id="UP001596523">
    <property type="component" value="Unassembled WGS sequence"/>
</dbReference>
<dbReference type="PANTHER" id="PTHR37042">
    <property type="entry name" value="OUTER MEMBRANE PROTEIN RV1973"/>
    <property type="match status" value="1"/>
</dbReference>
<protein>
    <recommendedName>
        <fullName evidence="7">Mce-associated membrane protein</fullName>
    </recommendedName>
</protein>
<dbReference type="PANTHER" id="PTHR37042:SF4">
    <property type="entry name" value="OUTER MEMBRANE PROTEIN RV1973"/>
    <property type="match status" value="1"/>
</dbReference>
<dbReference type="RefSeq" id="WP_381825785.1">
    <property type="nucleotide sequence ID" value="NZ_JBHTCF010000001.1"/>
</dbReference>
<reference evidence="6" key="1">
    <citation type="journal article" date="2019" name="Int. J. Syst. Evol. Microbiol.">
        <title>The Global Catalogue of Microorganisms (GCM) 10K type strain sequencing project: providing services to taxonomists for standard genome sequencing and annotation.</title>
        <authorList>
            <consortium name="The Broad Institute Genomics Platform"/>
            <consortium name="The Broad Institute Genome Sequencing Center for Infectious Disease"/>
            <person name="Wu L."/>
            <person name="Ma J."/>
        </authorList>
    </citation>
    <scope>NUCLEOTIDE SEQUENCE [LARGE SCALE GENOMIC DNA]</scope>
    <source>
        <strain evidence="6">SYNS20</strain>
    </source>
</reference>
<evidence type="ECO:0000256" key="1">
    <source>
        <dbReference type="ARBA" id="ARBA00004370"/>
    </source>
</evidence>
<evidence type="ECO:0000256" key="4">
    <source>
        <dbReference type="SAM" id="Phobius"/>
    </source>
</evidence>
<evidence type="ECO:0008006" key="7">
    <source>
        <dbReference type="Google" id="ProtNLM"/>
    </source>
</evidence>
<keyword evidence="4" id="KW-0812">Transmembrane</keyword>
<feature type="region of interest" description="Disordered" evidence="3">
    <location>
        <begin position="1"/>
        <end position="97"/>
    </location>
</feature>
<evidence type="ECO:0000256" key="3">
    <source>
        <dbReference type="SAM" id="MobiDB-lite"/>
    </source>
</evidence>
<keyword evidence="2 4" id="KW-0472">Membrane</keyword>
<keyword evidence="6" id="KW-1185">Reference proteome</keyword>
<gene>
    <name evidence="5" type="ORF">ACFQVC_02195</name>
</gene>
<organism evidence="5 6">
    <name type="scientific">Streptomyces monticola</name>
    <dbReference type="NCBI Taxonomy" id="2666263"/>
    <lineage>
        <taxon>Bacteria</taxon>
        <taxon>Bacillati</taxon>
        <taxon>Actinomycetota</taxon>
        <taxon>Actinomycetes</taxon>
        <taxon>Kitasatosporales</taxon>
        <taxon>Streptomycetaceae</taxon>
        <taxon>Streptomyces</taxon>
    </lineage>
</organism>
<comment type="caution">
    <text evidence="5">The sequence shown here is derived from an EMBL/GenBank/DDBJ whole genome shotgun (WGS) entry which is preliminary data.</text>
</comment>
<feature type="transmembrane region" description="Helical" evidence="4">
    <location>
        <begin position="107"/>
        <end position="126"/>
    </location>
</feature>
<keyword evidence="4" id="KW-1133">Transmembrane helix</keyword>
<evidence type="ECO:0000256" key="2">
    <source>
        <dbReference type="ARBA" id="ARBA00023136"/>
    </source>
</evidence>
<sequence>MSTTKHLINRQRRLAERERAPEATREPVAQGVREHRAEPVAGERPPELAERKRPSGSAERKRPSGPAERKRPSGPAERKRPSEPVVREESSPAAERTRLRTPLRARLPLFLAVLTVLLGAFAAYAGTRAAELRDASPARNAALADTARTSEVKGAVGKAVDALFSYDYAEPGRTDRAAAELLTGKAVDRHRELLATVKKQAAEDKLVLTTTVTDSGVELLDGDRARVLVFADQRSTRTAEKGDTTHAAAMLAVQAVHKDGRWQLADIDTFTR</sequence>
<comment type="subcellular location">
    <subcellularLocation>
        <location evidence="1">Membrane</location>
    </subcellularLocation>
</comment>
<dbReference type="EMBL" id="JBHTCF010000001">
    <property type="protein sequence ID" value="MFC7303029.1"/>
    <property type="molecule type" value="Genomic_DNA"/>
</dbReference>
<evidence type="ECO:0000313" key="5">
    <source>
        <dbReference type="EMBL" id="MFC7303029.1"/>
    </source>
</evidence>
<feature type="compositionally biased region" description="Basic and acidic residues" evidence="3">
    <location>
        <begin position="13"/>
        <end position="25"/>
    </location>
</feature>
<proteinExistence type="predicted"/>
<name>A0ABW2JBH0_9ACTN</name>
<accession>A0ABW2JBH0</accession>